<sequence length="17" mass="1994">IPRLAPPRFDEDNVELL</sequence>
<protein>
    <submittedName>
        <fullName evidence="1">Putative sortilin</fullName>
    </submittedName>
</protein>
<dbReference type="EMBL" id="AEXC02002177">
    <property type="protein sequence ID" value="KFH07302.1"/>
    <property type="molecule type" value="Genomic_DNA"/>
</dbReference>
<evidence type="ECO:0000313" key="2">
    <source>
        <dbReference type="Proteomes" id="UP000028821"/>
    </source>
</evidence>
<dbReference type="Proteomes" id="UP000028821">
    <property type="component" value="Unassembled WGS sequence"/>
</dbReference>
<proteinExistence type="predicted"/>
<gene>
    <name evidence="1" type="ORF">TGMAS_290160B</name>
</gene>
<dbReference type="VEuPathDB" id="ToxoDB:TGMAS_290160B"/>
<dbReference type="AlphaFoldDB" id="A0A086Q3X0"/>
<organism evidence="1 2">
    <name type="scientific">Toxoplasma gondii MAS</name>
    <dbReference type="NCBI Taxonomy" id="943118"/>
    <lineage>
        <taxon>Eukaryota</taxon>
        <taxon>Sar</taxon>
        <taxon>Alveolata</taxon>
        <taxon>Apicomplexa</taxon>
        <taxon>Conoidasida</taxon>
        <taxon>Coccidia</taxon>
        <taxon>Eucoccidiorida</taxon>
        <taxon>Eimeriorina</taxon>
        <taxon>Sarcocystidae</taxon>
        <taxon>Toxoplasma</taxon>
    </lineage>
</organism>
<feature type="non-terminal residue" evidence="1">
    <location>
        <position position="1"/>
    </location>
</feature>
<name>A0A086Q3X0_TOXGO</name>
<comment type="caution">
    <text evidence="1">The sequence shown here is derived from an EMBL/GenBank/DDBJ whole genome shotgun (WGS) entry which is preliminary data.</text>
</comment>
<accession>A0A086Q3X0</accession>
<reference evidence="1 2" key="1">
    <citation type="submission" date="2014-04" db="EMBL/GenBank/DDBJ databases">
        <authorList>
            <person name="Sibley D."/>
            <person name="Venepally P."/>
            <person name="Karamycheva S."/>
            <person name="Hadjithomas M."/>
            <person name="Khan A."/>
            <person name="Brunk B."/>
            <person name="Roos D."/>
            <person name="Caler E."/>
            <person name="Lorenzi H."/>
        </authorList>
    </citation>
    <scope>NUCLEOTIDE SEQUENCE [LARGE SCALE GENOMIC DNA]</scope>
    <source>
        <strain evidence="1 2">MAS</strain>
    </source>
</reference>
<evidence type="ECO:0000313" key="1">
    <source>
        <dbReference type="EMBL" id="KFH07302.1"/>
    </source>
</evidence>